<dbReference type="CDD" id="cd02440">
    <property type="entry name" value="AdoMet_MTases"/>
    <property type="match status" value="1"/>
</dbReference>
<dbReference type="Gene3D" id="3.40.50.150">
    <property type="entry name" value="Vaccinia Virus protein VP39"/>
    <property type="match status" value="1"/>
</dbReference>
<keyword evidence="2" id="KW-1185">Reference proteome</keyword>
<dbReference type="GO" id="GO:0008425">
    <property type="term" value="F:2-methoxy-6-polyprenyl-1,4-benzoquinol methyltransferase activity"/>
    <property type="evidence" value="ECO:0007669"/>
    <property type="project" value="UniProtKB-EC"/>
</dbReference>
<dbReference type="GO" id="GO:0032259">
    <property type="term" value="P:methylation"/>
    <property type="evidence" value="ECO:0007669"/>
    <property type="project" value="UniProtKB-KW"/>
</dbReference>
<dbReference type="EMBL" id="JABSNP010000009">
    <property type="protein sequence ID" value="NRT19393.1"/>
    <property type="molecule type" value="Genomic_DNA"/>
</dbReference>
<dbReference type="RefSeq" id="WP_173810119.1">
    <property type="nucleotide sequence ID" value="NZ_JABSNP010000009.1"/>
</dbReference>
<name>A0ABX2FQE4_9BACT</name>
<comment type="caution">
    <text evidence="1">The sequence shown here is derived from an EMBL/GenBank/DDBJ whole genome shotgun (WGS) entry which is preliminary data.</text>
</comment>
<dbReference type="PANTHER" id="PTHR43591:SF24">
    <property type="entry name" value="2-METHOXY-6-POLYPRENYL-1,4-BENZOQUINOL METHYLASE, MITOCHONDRIAL"/>
    <property type="match status" value="1"/>
</dbReference>
<dbReference type="PANTHER" id="PTHR43591">
    <property type="entry name" value="METHYLTRANSFERASE"/>
    <property type="match status" value="1"/>
</dbReference>
<dbReference type="Pfam" id="PF01209">
    <property type="entry name" value="Ubie_methyltran"/>
    <property type="match status" value="1"/>
</dbReference>
<dbReference type="SUPFAM" id="SSF53335">
    <property type="entry name" value="S-adenosyl-L-methionine-dependent methyltransferases"/>
    <property type="match status" value="1"/>
</dbReference>
<proteinExistence type="predicted"/>
<evidence type="ECO:0000313" key="2">
    <source>
        <dbReference type="Proteomes" id="UP000779507"/>
    </source>
</evidence>
<keyword evidence="1" id="KW-0808">Transferase</keyword>
<evidence type="ECO:0000313" key="1">
    <source>
        <dbReference type="EMBL" id="NRT19393.1"/>
    </source>
</evidence>
<dbReference type="EC" id="2.1.1.163" evidence="1"/>
<dbReference type="EC" id="2.1.1.201" evidence="1"/>
<keyword evidence="1" id="KW-0489">Methyltransferase</keyword>
<gene>
    <name evidence="1" type="ORF">HNP98_002222</name>
</gene>
<protein>
    <submittedName>
        <fullName evidence="1">Demethylmenaquinone methyltransferase/2-methoxy-6-polyprenyl-1,4-benzoquinol methylase</fullName>
        <ecNumber evidence="1">2.1.1.163</ecNumber>
        <ecNumber evidence="1">2.1.1.201</ecNumber>
    </submittedName>
</protein>
<accession>A0ABX2FQE4</accession>
<dbReference type="InterPro" id="IPR029063">
    <property type="entry name" value="SAM-dependent_MTases_sf"/>
</dbReference>
<reference evidence="1 2" key="1">
    <citation type="submission" date="2020-05" db="EMBL/GenBank/DDBJ databases">
        <title>Genomic Encyclopedia of Type Strains, Phase IV (KMG-V): Genome sequencing to study the core and pangenomes of soil and plant-associated prokaryotes.</title>
        <authorList>
            <person name="Whitman W."/>
        </authorList>
    </citation>
    <scope>NUCLEOTIDE SEQUENCE [LARGE SCALE GENOMIC DNA]</scope>
    <source>
        <strain evidence="1 2">9A</strain>
    </source>
</reference>
<sequence length="255" mass="26775">MTSAPLSSCPRALGAPRPLGPPVATYQPARVQARFDALAATYDWAAWLSGGLLGRWRAALVAALPTPSGPPRVVDLMAGGAELWPPLRRRFGPGLRVAAVDFSAPMLARAARRRASPALRLHLADALATPLPAGRATAVVCAFGLKTLAPSAYSCLVAEARRLLQPGGTLALVELALPRTGWLRPLFNGYLRALLPVLAWVRPAAAAHAALLRYAAQGPAVAELTAALAQAGFVAVRQRRLWPGCAVLVTARKMA</sequence>
<dbReference type="Proteomes" id="UP000779507">
    <property type="component" value="Unassembled WGS sequence"/>
</dbReference>
<dbReference type="GO" id="GO:0043770">
    <property type="term" value="F:demethylmenaquinone methyltransferase activity"/>
    <property type="evidence" value="ECO:0007669"/>
    <property type="project" value="UniProtKB-EC"/>
</dbReference>
<organism evidence="1 2">
    <name type="scientific">Hymenobacter caeli</name>
    <dbReference type="NCBI Taxonomy" id="2735894"/>
    <lineage>
        <taxon>Bacteria</taxon>
        <taxon>Pseudomonadati</taxon>
        <taxon>Bacteroidota</taxon>
        <taxon>Cytophagia</taxon>
        <taxon>Cytophagales</taxon>
        <taxon>Hymenobacteraceae</taxon>
        <taxon>Hymenobacter</taxon>
    </lineage>
</organism>